<accession>A0A9E6UHY1</accession>
<dbReference type="EMBL" id="CP081869">
    <property type="protein sequence ID" value="QZO00213.1"/>
    <property type="molecule type" value="Genomic_DNA"/>
</dbReference>
<dbReference type="Pfam" id="PF04542">
    <property type="entry name" value="Sigma70_r2"/>
    <property type="match status" value="1"/>
</dbReference>
<dbReference type="SUPFAM" id="SSF88946">
    <property type="entry name" value="Sigma2 domain of RNA polymerase sigma factors"/>
    <property type="match status" value="1"/>
</dbReference>
<feature type="domain" description="RNA polymerase sigma-70 region 2" evidence="7">
    <location>
        <begin position="31"/>
        <end position="97"/>
    </location>
</feature>
<keyword evidence="10" id="KW-1185">Reference proteome</keyword>
<dbReference type="CDD" id="cd06171">
    <property type="entry name" value="Sigma70_r4"/>
    <property type="match status" value="1"/>
</dbReference>
<evidence type="ECO:0000256" key="1">
    <source>
        <dbReference type="ARBA" id="ARBA00010641"/>
    </source>
</evidence>
<dbReference type="InterPro" id="IPR013249">
    <property type="entry name" value="RNA_pol_sigma70_r4_t2"/>
</dbReference>
<dbReference type="Gene3D" id="1.10.1740.10">
    <property type="match status" value="1"/>
</dbReference>
<evidence type="ECO:0000256" key="6">
    <source>
        <dbReference type="RuleBase" id="RU000716"/>
    </source>
</evidence>
<organism evidence="9 10">
    <name type="scientific">Chenggangzhangella methanolivorans</name>
    <dbReference type="NCBI Taxonomy" id="1437009"/>
    <lineage>
        <taxon>Bacteria</taxon>
        <taxon>Pseudomonadati</taxon>
        <taxon>Pseudomonadota</taxon>
        <taxon>Alphaproteobacteria</taxon>
        <taxon>Hyphomicrobiales</taxon>
        <taxon>Methylopilaceae</taxon>
        <taxon>Chenggangzhangella</taxon>
    </lineage>
</organism>
<reference evidence="9" key="1">
    <citation type="submission" date="2021-08" db="EMBL/GenBank/DDBJ databases">
        <authorList>
            <person name="Zhang H."/>
            <person name="Xu M."/>
            <person name="Yu Z."/>
            <person name="Yang L."/>
            <person name="Cai Y."/>
        </authorList>
    </citation>
    <scope>NUCLEOTIDE SEQUENCE</scope>
    <source>
        <strain evidence="9">CHL1</strain>
    </source>
</reference>
<evidence type="ECO:0000256" key="3">
    <source>
        <dbReference type="ARBA" id="ARBA00023082"/>
    </source>
</evidence>
<dbReference type="InterPro" id="IPR014284">
    <property type="entry name" value="RNA_pol_sigma-70_dom"/>
</dbReference>
<keyword evidence="2 6" id="KW-0805">Transcription regulation</keyword>
<dbReference type="GO" id="GO:0016987">
    <property type="term" value="F:sigma factor activity"/>
    <property type="evidence" value="ECO:0007669"/>
    <property type="project" value="UniProtKB-KW"/>
</dbReference>
<dbReference type="InterPro" id="IPR036388">
    <property type="entry name" value="WH-like_DNA-bd_sf"/>
</dbReference>
<keyword evidence="5 6" id="KW-0804">Transcription</keyword>
<evidence type="ECO:0000313" key="9">
    <source>
        <dbReference type="EMBL" id="QZO00213.1"/>
    </source>
</evidence>
<evidence type="ECO:0000313" key="10">
    <source>
        <dbReference type="Proteomes" id="UP000825701"/>
    </source>
</evidence>
<evidence type="ECO:0000256" key="5">
    <source>
        <dbReference type="ARBA" id="ARBA00023163"/>
    </source>
</evidence>
<gene>
    <name evidence="9" type="ORF">K6K41_27485</name>
</gene>
<dbReference type="Pfam" id="PF08281">
    <property type="entry name" value="Sigma70_r4_2"/>
    <property type="match status" value="1"/>
</dbReference>
<dbReference type="PROSITE" id="PS01063">
    <property type="entry name" value="SIGMA70_ECF"/>
    <property type="match status" value="1"/>
</dbReference>
<dbReference type="InterPro" id="IPR013324">
    <property type="entry name" value="RNA_pol_sigma_r3/r4-like"/>
</dbReference>
<dbReference type="AlphaFoldDB" id="A0A9E6UHY1"/>
<evidence type="ECO:0000259" key="8">
    <source>
        <dbReference type="Pfam" id="PF08281"/>
    </source>
</evidence>
<comment type="similarity">
    <text evidence="1 6">Belongs to the sigma-70 factor family. ECF subfamily.</text>
</comment>
<evidence type="ECO:0000256" key="2">
    <source>
        <dbReference type="ARBA" id="ARBA00023015"/>
    </source>
</evidence>
<dbReference type="InterPro" id="IPR007627">
    <property type="entry name" value="RNA_pol_sigma70_r2"/>
</dbReference>
<dbReference type="InterPro" id="IPR039425">
    <property type="entry name" value="RNA_pol_sigma-70-like"/>
</dbReference>
<feature type="domain" description="RNA polymerase sigma factor 70 region 4 type 2" evidence="8">
    <location>
        <begin position="128"/>
        <end position="177"/>
    </location>
</feature>
<keyword evidence="4 6" id="KW-0238">DNA-binding</keyword>
<dbReference type="PANTHER" id="PTHR43133:SF62">
    <property type="entry name" value="RNA POLYMERASE SIGMA FACTOR SIGZ"/>
    <property type="match status" value="1"/>
</dbReference>
<sequence length="184" mass="20295">MSPPLSASEDLNAAALAACAQGDRSALRAIYDRESPKLLAVALRIVRRRDLAEEVLQDAFVQIWRKAGSFDPALGAGRAWIFAIVRNRALNQLRDDRHVPVEDEALEAAAARDGEIDDAYERLAEASALRRCLGRLEPQRRRAVLLAYVQGLTHGEIAGRLGTPLGTVKAWIRRSLLSLRECMS</sequence>
<name>A0A9E6UHY1_9HYPH</name>
<dbReference type="RefSeq" id="WP_261403377.1">
    <property type="nucleotide sequence ID" value="NZ_CP081869.1"/>
</dbReference>
<dbReference type="Gene3D" id="1.10.10.10">
    <property type="entry name" value="Winged helix-like DNA-binding domain superfamily/Winged helix DNA-binding domain"/>
    <property type="match status" value="1"/>
</dbReference>
<dbReference type="KEGG" id="cmet:K6K41_27485"/>
<dbReference type="PANTHER" id="PTHR43133">
    <property type="entry name" value="RNA POLYMERASE ECF-TYPE SIGMA FACTO"/>
    <property type="match status" value="1"/>
</dbReference>
<dbReference type="NCBIfam" id="TIGR02937">
    <property type="entry name" value="sigma70-ECF"/>
    <property type="match status" value="1"/>
</dbReference>
<dbReference type="Proteomes" id="UP000825701">
    <property type="component" value="Chromosome"/>
</dbReference>
<dbReference type="GO" id="GO:0006352">
    <property type="term" value="P:DNA-templated transcription initiation"/>
    <property type="evidence" value="ECO:0007669"/>
    <property type="project" value="InterPro"/>
</dbReference>
<protein>
    <recommendedName>
        <fullName evidence="6">RNA polymerase sigma factor</fullName>
    </recommendedName>
</protein>
<keyword evidence="3 6" id="KW-0731">Sigma factor</keyword>
<dbReference type="SUPFAM" id="SSF88659">
    <property type="entry name" value="Sigma3 and sigma4 domains of RNA polymerase sigma factors"/>
    <property type="match status" value="1"/>
</dbReference>
<evidence type="ECO:0000256" key="4">
    <source>
        <dbReference type="ARBA" id="ARBA00023125"/>
    </source>
</evidence>
<dbReference type="InterPro" id="IPR013325">
    <property type="entry name" value="RNA_pol_sigma_r2"/>
</dbReference>
<proteinExistence type="inferred from homology"/>
<evidence type="ECO:0000259" key="7">
    <source>
        <dbReference type="Pfam" id="PF04542"/>
    </source>
</evidence>
<dbReference type="InterPro" id="IPR000838">
    <property type="entry name" value="RNA_pol_sigma70_ECF_CS"/>
</dbReference>
<dbReference type="GO" id="GO:0003677">
    <property type="term" value="F:DNA binding"/>
    <property type="evidence" value="ECO:0007669"/>
    <property type="project" value="UniProtKB-KW"/>
</dbReference>